<dbReference type="InterPro" id="IPR015943">
    <property type="entry name" value="WD40/YVTN_repeat-like_dom_sf"/>
</dbReference>
<comment type="caution">
    <text evidence="6">The sequence shown here is derived from an EMBL/GenBank/DDBJ whole genome shotgun (WGS) entry which is preliminary data.</text>
</comment>
<proteinExistence type="inferred from homology"/>
<name>A0A923S3R1_9BURK</name>
<evidence type="ECO:0000313" key="7">
    <source>
        <dbReference type="Proteomes" id="UP000596827"/>
    </source>
</evidence>
<dbReference type="EMBL" id="JACORU010000007">
    <property type="protein sequence ID" value="MBC5766686.1"/>
    <property type="molecule type" value="Genomic_DNA"/>
</dbReference>
<reference evidence="6" key="1">
    <citation type="submission" date="2020-08" db="EMBL/GenBank/DDBJ databases">
        <title>Ramlibacter sp. GTP1 16S ribosomal RNA gene genome sequencing and assembly.</title>
        <authorList>
            <person name="Kang M."/>
        </authorList>
    </citation>
    <scope>NUCLEOTIDE SEQUENCE</scope>
    <source>
        <strain evidence="6">GTP1</strain>
    </source>
</reference>
<dbReference type="InterPro" id="IPR002372">
    <property type="entry name" value="PQQ_rpt_dom"/>
</dbReference>
<keyword evidence="7" id="KW-1185">Reference proteome</keyword>
<dbReference type="GO" id="GO:0043165">
    <property type="term" value="P:Gram-negative-bacterium-type cell outer membrane assembly"/>
    <property type="evidence" value="ECO:0007669"/>
    <property type="project" value="UniProtKB-UniRule"/>
</dbReference>
<dbReference type="InterPro" id="IPR017687">
    <property type="entry name" value="BamB"/>
</dbReference>
<evidence type="ECO:0000313" key="6">
    <source>
        <dbReference type="EMBL" id="MBC5766686.1"/>
    </source>
</evidence>
<feature type="domain" description="Pyrrolo-quinoline quinone repeat" evidence="5">
    <location>
        <begin position="73"/>
        <end position="299"/>
    </location>
</feature>
<dbReference type="GO" id="GO:0009279">
    <property type="term" value="C:cell outer membrane"/>
    <property type="evidence" value="ECO:0007669"/>
    <property type="project" value="UniProtKB-SubCell"/>
</dbReference>
<evidence type="ECO:0000256" key="1">
    <source>
        <dbReference type="ARBA" id="ARBA00022729"/>
    </source>
</evidence>
<comment type="subcellular location">
    <subcellularLocation>
        <location evidence="4">Cell outer membrane</location>
    </subcellularLocation>
</comment>
<keyword evidence="2 4" id="KW-0472">Membrane</keyword>
<dbReference type="GO" id="GO:0051205">
    <property type="term" value="P:protein insertion into membrane"/>
    <property type="evidence" value="ECO:0007669"/>
    <property type="project" value="UniProtKB-UniRule"/>
</dbReference>
<protein>
    <recommendedName>
        <fullName evidence="4">Outer membrane protein assembly factor BamB</fullName>
    </recommendedName>
</protein>
<keyword evidence="3 4" id="KW-0998">Cell outer membrane</keyword>
<comment type="function">
    <text evidence="4">Part of the outer membrane protein assembly complex, which is involved in assembly and insertion of beta-barrel proteins into the outer membrane.</text>
</comment>
<dbReference type="NCBIfam" id="TIGR03300">
    <property type="entry name" value="assembly_YfgL"/>
    <property type="match status" value="1"/>
</dbReference>
<dbReference type="SUPFAM" id="SSF50998">
    <property type="entry name" value="Quinoprotein alcohol dehydrogenase-like"/>
    <property type="match status" value="1"/>
</dbReference>
<keyword evidence="1 4" id="KW-0732">Signal</keyword>
<comment type="subunit">
    <text evidence="4">Part of the Bam complex.</text>
</comment>
<accession>A0A923S3R1</accession>
<dbReference type="Proteomes" id="UP000596827">
    <property type="component" value="Unassembled WGS sequence"/>
</dbReference>
<evidence type="ECO:0000256" key="2">
    <source>
        <dbReference type="ARBA" id="ARBA00023136"/>
    </source>
</evidence>
<evidence type="ECO:0000256" key="4">
    <source>
        <dbReference type="HAMAP-Rule" id="MF_00923"/>
    </source>
</evidence>
<dbReference type="SMART" id="SM00564">
    <property type="entry name" value="PQQ"/>
    <property type="match status" value="4"/>
</dbReference>
<dbReference type="Gene3D" id="2.130.10.10">
    <property type="entry name" value="YVTN repeat-like/Quinoprotein amine dehydrogenase"/>
    <property type="match status" value="1"/>
</dbReference>
<dbReference type="PANTHER" id="PTHR34512:SF30">
    <property type="entry name" value="OUTER MEMBRANE PROTEIN ASSEMBLY FACTOR BAMB"/>
    <property type="match status" value="1"/>
</dbReference>
<evidence type="ECO:0000256" key="3">
    <source>
        <dbReference type="ARBA" id="ARBA00023237"/>
    </source>
</evidence>
<sequence>MTLALVLSGCSYMPQLSLPSFLGGPSDKPKPADLQPNPNLLGVRASWTARIGNVGYPLAAHVSGNTLTLASDDGTVTAIDATTGQEMWRGSAGARIAAGVGSDGKVTAVVTRTNDVVALENGKEIWRYKLPAQGYTAPFVAGGRVFVLAGDRSVTALDGQKGTRLWVQQRQGEPLVLRQAGVILAVGDQLVVGQGGRLVGLNPINGSIRWEVPLATPRGINDVERLVDLVGRVSREGDVVCARAFQAAVGCVNAARGQLLWTQKAAGAEGVHGDAANVFGAESDGKVMAWRRDTGQRAWMVDSLAHRGLTAPLVLGRSVVVGDSYGFVHLLSRENGSLLNRLSTDGSAIAAAPVVVGNNLVVVTQNGGVFAFAPQ</sequence>
<dbReference type="AlphaFoldDB" id="A0A923S3R1"/>
<organism evidence="6 7">
    <name type="scientific">Ramlibacter albus</name>
    <dbReference type="NCBI Taxonomy" id="2079448"/>
    <lineage>
        <taxon>Bacteria</taxon>
        <taxon>Pseudomonadati</taxon>
        <taxon>Pseudomonadota</taxon>
        <taxon>Betaproteobacteria</taxon>
        <taxon>Burkholderiales</taxon>
        <taxon>Comamonadaceae</taxon>
        <taxon>Ramlibacter</taxon>
    </lineage>
</organism>
<dbReference type="InterPro" id="IPR011047">
    <property type="entry name" value="Quinoprotein_ADH-like_sf"/>
</dbReference>
<gene>
    <name evidence="4 6" type="primary">bamB</name>
    <name evidence="6" type="ORF">H8R02_19615</name>
</gene>
<dbReference type="Pfam" id="PF13360">
    <property type="entry name" value="PQQ_2"/>
    <property type="match status" value="1"/>
</dbReference>
<comment type="similarity">
    <text evidence="4">Belongs to the BamB family.</text>
</comment>
<dbReference type="InterPro" id="IPR018391">
    <property type="entry name" value="PQQ_b-propeller_rpt"/>
</dbReference>
<dbReference type="PANTHER" id="PTHR34512">
    <property type="entry name" value="CELL SURFACE PROTEIN"/>
    <property type="match status" value="1"/>
</dbReference>
<dbReference type="HAMAP" id="MF_00923">
    <property type="entry name" value="OM_assembly_BamB"/>
    <property type="match status" value="1"/>
</dbReference>
<evidence type="ECO:0000259" key="5">
    <source>
        <dbReference type="Pfam" id="PF13360"/>
    </source>
</evidence>